<keyword evidence="1" id="KW-0175">Coiled coil</keyword>
<dbReference type="Proteomes" id="UP001476583">
    <property type="component" value="Chromosome"/>
</dbReference>
<gene>
    <name evidence="3" type="ORF">WG219_02945</name>
</gene>
<evidence type="ECO:0000313" key="3">
    <source>
        <dbReference type="EMBL" id="WXL26462.1"/>
    </source>
</evidence>
<keyword evidence="4" id="KW-1185">Reference proteome</keyword>
<dbReference type="Pfam" id="PF20567">
    <property type="entry name" value="DUF6776"/>
    <property type="match status" value="1"/>
</dbReference>
<feature type="transmembrane region" description="Helical" evidence="2">
    <location>
        <begin position="17"/>
        <end position="35"/>
    </location>
</feature>
<evidence type="ECO:0000256" key="1">
    <source>
        <dbReference type="SAM" id="Coils"/>
    </source>
</evidence>
<keyword evidence="2" id="KW-0812">Transmembrane</keyword>
<sequence length="235" mass="26310">MSGWEVLPANPRRSKRAILFSGVLFISIPLAFWAGSEWQQGRSGASGDAQQIDQLEQELEELRQQMVVLKSAEQLSLQANEQSRLTIKLLEEQIYKQQQDLAFYKGVVAPESRQEVLNIKAFELLPTESEGRYRYKVLLNRLGKGDKPLQGRLHISVSGKHDGKAQTLSLAELVDGIAGSQGEPVEFSFRHFLAVPEAAQFAEMQLPVGFDAEKVIIKAEIKGQSSVVQTFDWKK</sequence>
<feature type="coiled-coil region" evidence="1">
    <location>
        <begin position="45"/>
        <end position="75"/>
    </location>
</feature>
<protein>
    <submittedName>
        <fullName evidence="3">DUF6776 family protein</fullName>
    </submittedName>
</protein>
<dbReference type="InterPro" id="IPR046703">
    <property type="entry name" value="DUF6776"/>
</dbReference>
<keyword evidence="2" id="KW-0472">Membrane</keyword>
<evidence type="ECO:0000256" key="2">
    <source>
        <dbReference type="SAM" id="Phobius"/>
    </source>
</evidence>
<proteinExistence type="predicted"/>
<dbReference type="EMBL" id="CP148074">
    <property type="protein sequence ID" value="WXL26462.1"/>
    <property type="molecule type" value="Genomic_DNA"/>
</dbReference>
<name>A0ABZ2RHI6_ECTME</name>
<keyword evidence="2" id="KW-1133">Transmembrane helix</keyword>
<evidence type="ECO:0000313" key="4">
    <source>
        <dbReference type="Proteomes" id="UP001476583"/>
    </source>
</evidence>
<organism evidence="3 4">
    <name type="scientific">Ectopseudomonas mendocina</name>
    <name type="common">Pseudomonas mendocina</name>
    <dbReference type="NCBI Taxonomy" id="300"/>
    <lineage>
        <taxon>Bacteria</taxon>
        <taxon>Pseudomonadati</taxon>
        <taxon>Pseudomonadota</taxon>
        <taxon>Gammaproteobacteria</taxon>
        <taxon>Pseudomonadales</taxon>
        <taxon>Pseudomonadaceae</taxon>
        <taxon>Ectopseudomonas</taxon>
    </lineage>
</organism>
<accession>A0ABZ2RHI6</accession>
<reference evidence="3 4" key="1">
    <citation type="submission" date="2024-03" db="EMBL/GenBank/DDBJ databases">
        <title>Complete genome of BD2.</title>
        <authorList>
            <person name="Cao G."/>
        </authorList>
    </citation>
    <scope>NUCLEOTIDE SEQUENCE [LARGE SCALE GENOMIC DNA]</scope>
    <source>
        <strain evidence="3 4">BD2</strain>
    </source>
</reference>